<dbReference type="Gene3D" id="2.50.20.20">
    <property type="match status" value="1"/>
</dbReference>
<dbReference type="RefSeq" id="WP_311510354.1">
    <property type="nucleotide sequence ID" value="NZ_JAVREP010000001.1"/>
</dbReference>
<sequence>MNRRIEVEAMSMSSLPDTVPENEAPVPEERLGWPMILLIIVICLAVVASGWWVAKAVFDEPVPSQDRRGSPSASASPEDPVAFLEQTASRMESADSYAVSFTRRKDGTPVGEGTARYDTAGTPLFEHSFTYIDGTEVYRYDLGDGTPITTAGHGLQISTEPTDADRYLCSTAFGTAKLHEITGTSPDIEFLGREEVETEGGATAALRYEGTFTATLGDYDVHRRENTLTSAGEAAFTLWVSPEGRPLRLLYVTPEGVEEAYEYEVS</sequence>
<evidence type="ECO:0000313" key="4">
    <source>
        <dbReference type="Proteomes" id="UP001183390"/>
    </source>
</evidence>
<accession>A0ABU2M4M3</accession>
<reference evidence="4" key="1">
    <citation type="submission" date="2023-07" db="EMBL/GenBank/DDBJ databases">
        <title>30 novel species of actinomycetes from the DSMZ collection.</title>
        <authorList>
            <person name="Nouioui I."/>
        </authorList>
    </citation>
    <scope>NUCLEOTIDE SEQUENCE [LARGE SCALE GENOMIC DNA]</scope>
    <source>
        <strain evidence="4">DSM 44743</strain>
    </source>
</reference>
<gene>
    <name evidence="3" type="ORF">RM479_04160</name>
</gene>
<evidence type="ECO:0000256" key="2">
    <source>
        <dbReference type="SAM" id="Phobius"/>
    </source>
</evidence>
<organism evidence="3 4">
    <name type="scientific">Nocardiopsis lambiniae</name>
    <dbReference type="NCBI Taxonomy" id="3075539"/>
    <lineage>
        <taxon>Bacteria</taxon>
        <taxon>Bacillati</taxon>
        <taxon>Actinomycetota</taxon>
        <taxon>Actinomycetes</taxon>
        <taxon>Streptosporangiales</taxon>
        <taxon>Nocardiopsidaceae</taxon>
        <taxon>Nocardiopsis</taxon>
    </lineage>
</organism>
<feature type="transmembrane region" description="Helical" evidence="2">
    <location>
        <begin position="35"/>
        <end position="58"/>
    </location>
</feature>
<evidence type="ECO:0000313" key="3">
    <source>
        <dbReference type="EMBL" id="MDT0327599.1"/>
    </source>
</evidence>
<keyword evidence="2" id="KW-0812">Transmembrane</keyword>
<evidence type="ECO:0000256" key="1">
    <source>
        <dbReference type="SAM" id="MobiDB-lite"/>
    </source>
</evidence>
<dbReference type="EMBL" id="JAVREP010000001">
    <property type="protein sequence ID" value="MDT0327599.1"/>
    <property type="molecule type" value="Genomic_DNA"/>
</dbReference>
<keyword evidence="2" id="KW-0472">Membrane</keyword>
<proteinExistence type="predicted"/>
<name>A0ABU2M4M3_9ACTN</name>
<dbReference type="Proteomes" id="UP001183390">
    <property type="component" value="Unassembled WGS sequence"/>
</dbReference>
<feature type="region of interest" description="Disordered" evidence="1">
    <location>
        <begin position="1"/>
        <end position="22"/>
    </location>
</feature>
<evidence type="ECO:0008006" key="5">
    <source>
        <dbReference type="Google" id="ProtNLM"/>
    </source>
</evidence>
<comment type="caution">
    <text evidence="3">The sequence shown here is derived from an EMBL/GenBank/DDBJ whole genome shotgun (WGS) entry which is preliminary data.</text>
</comment>
<protein>
    <recommendedName>
        <fullName evidence="5">DUF2092 domain-containing protein</fullName>
    </recommendedName>
</protein>
<keyword evidence="2" id="KW-1133">Transmembrane helix</keyword>
<keyword evidence="4" id="KW-1185">Reference proteome</keyword>